<evidence type="ECO:0000256" key="1">
    <source>
        <dbReference type="ARBA" id="ARBA00022737"/>
    </source>
</evidence>
<feature type="non-terminal residue" evidence="5">
    <location>
        <position position="1073"/>
    </location>
</feature>
<feature type="domain" description="COR" evidence="4">
    <location>
        <begin position="377"/>
        <end position="540"/>
    </location>
</feature>
<evidence type="ECO:0000259" key="4">
    <source>
        <dbReference type="Pfam" id="PF16095"/>
    </source>
</evidence>
<organism evidence="5 6">
    <name type="scientific">Porites evermanni</name>
    <dbReference type="NCBI Taxonomy" id="104178"/>
    <lineage>
        <taxon>Eukaryota</taxon>
        <taxon>Metazoa</taxon>
        <taxon>Cnidaria</taxon>
        <taxon>Anthozoa</taxon>
        <taxon>Hexacorallia</taxon>
        <taxon>Scleractinia</taxon>
        <taxon>Fungiina</taxon>
        <taxon>Poritidae</taxon>
        <taxon>Porites</taxon>
    </lineage>
</organism>
<feature type="non-terminal residue" evidence="5">
    <location>
        <position position="1"/>
    </location>
</feature>
<evidence type="ECO:0000313" key="5">
    <source>
        <dbReference type="EMBL" id="CAH3157697.1"/>
    </source>
</evidence>
<dbReference type="Gene3D" id="1.10.10.10">
    <property type="entry name" value="Winged helix-like DNA-binding domain superfamily/Winged helix DNA-binding domain"/>
    <property type="match status" value="1"/>
</dbReference>
<reference evidence="5 6" key="1">
    <citation type="submission" date="2022-05" db="EMBL/GenBank/DDBJ databases">
        <authorList>
            <consortium name="Genoscope - CEA"/>
            <person name="William W."/>
        </authorList>
    </citation>
    <scope>NUCLEOTIDE SEQUENCE [LARGE SCALE GENOMIC DNA]</scope>
</reference>
<dbReference type="Gene3D" id="3.40.50.300">
    <property type="entry name" value="P-loop containing nucleotide triphosphate hydrolases"/>
    <property type="match status" value="1"/>
</dbReference>
<gene>
    <name evidence="5" type="ORF">PEVE_00002601</name>
</gene>
<sequence>QVFYFTSLAPSEILARGRIATDAYRIALLEGKGYARRVPVMIIGQARTGKTSLKRSLKGELFNPNEGSTKGIETDPSYFKVSTDVWRTGKNSKDTESEPTFSFEHQTAQWIVERLEERKTGSSYAEELSSIINELLLQDPKRVEKVKAYSIKEPSSEGMTPSHKGYSEESSAEGMTPSRQVSHDHHLRVPKLPEDIAALVQRLLEKNDNDKDDIYSIIWDFGGQSVYYDTHPIFLTRKAIYILACNLSCDPYQKADPPTKKGMGGNMEDVCCSKTNLDYLDFWMSSVYSLVRPDVVSEELPAVFLACTHADKKIQSANPGKIYDFLKGKVYKKVLKGLFVVDNTKAGSGDECRGVKKLREEVLSFAKKLPQMNEAIPLKWLKFEKVLYLLSQDGYKWIPIEKARQIATEECGISEDEKTIRTLLDFLHDQRVLINFSEPPELKSMVILDPQWLIDVFKEVITVKSWEDVEDFGDLWRSFQETGILDEKVLDDAWRSLINTDDNRETCKSTLISIMERFNLLFSWPSSDGTTKQYLVPSMLMSPPTEKVLKHLDCVRIPSLFGAFESGRVPAGLFSRLVLQFHRLCQEEWKSEINPELFNNFAMFHILPGRAISLVFMLHSSSIEIVFHDGKDARDLNTSRFIYSQLKCLLEHICKDFFWLRHVKYKMCVCCLVCSQEDGVTCSAHDKRGCECLHLLSESELRERPYCNRPVISGDRTITITMFEHWFAFCDSKQSRIPLTKQQSAIEGDNSGKRGSVYCRQENASVTSATDPPQVVARQITNKDLPPKSKHFDYCQIQVDILLLTVMKEDTGEDCEFLSCLEHLNPDLRKIYHPDLGYVYLGDMGEDDLKLNVAVIKCYEGSSSTGGSTVVVINAVKVLKPKAVFCVGSCSGLNDTKVSLGDVVVLKKLVTYAFSKVTENGIEELGVKVPLKPHLSKLILGAGDGWTPPLKDPGALEVKIHRGTFLSGPEVINNHKRCNVLIERFPEAVAIDREGEGVFAAAYDLGIEWVVIKGISGYADGRKVKDSWRRFASFMAASLTAHILSDTIAFQALPHYGSASEYWTFRKRSCCIF</sequence>
<proteinExistence type="predicted"/>
<dbReference type="InterPro" id="IPR032171">
    <property type="entry name" value="COR-A"/>
</dbReference>
<keyword evidence="6" id="KW-1185">Reference proteome</keyword>
<dbReference type="Pfam" id="PF16095">
    <property type="entry name" value="COR-A"/>
    <property type="match status" value="1"/>
</dbReference>
<dbReference type="InterPro" id="IPR027417">
    <property type="entry name" value="P-loop_NTPase"/>
</dbReference>
<dbReference type="InterPro" id="IPR036388">
    <property type="entry name" value="WH-like_DNA-bd_sf"/>
</dbReference>
<dbReference type="EMBL" id="CALNXI010001153">
    <property type="protein sequence ID" value="CAH3157697.1"/>
    <property type="molecule type" value="Genomic_DNA"/>
</dbReference>
<evidence type="ECO:0000313" key="6">
    <source>
        <dbReference type="Proteomes" id="UP001159427"/>
    </source>
</evidence>
<dbReference type="SUPFAM" id="SSF52540">
    <property type="entry name" value="P-loop containing nucleoside triphosphate hydrolases"/>
    <property type="match status" value="1"/>
</dbReference>
<dbReference type="PANTHER" id="PTHR46832:SF1">
    <property type="entry name" value="5'-METHYLTHIOADENOSINE_S-ADENOSYLHOMOCYSTEINE NUCLEOSIDASE"/>
    <property type="match status" value="1"/>
</dbReference>
<dbReference type="Gene3D" id="3.40.50.1580">
    <property type="entry name" value="Nucleoside phosphorylase domain"/>
    <property type="match status" value="1"/>
</dbReference>
<dbReference type="InterPro" id="IPR035994">
    <property type="entry name" value="Nucleoside_phosphorylase_sf"/>
</dbReference>
<feature type="region of interest" description="Disordered" evidence="2">
    <location>
        <begin position="153"/>
        <end position="178"/>
    </location>
</feature>
<dbReference type="InterPro" id="IPR000845">
    <property type="entry name" value="Nucleoside_phosphorylase_d"/>
</dbReference>
<dbReference type="Proteomes" id="UP001159427">
    <property type="component" value="Unassembled WGS sequence"/>
</dbReference>
<evidence type="ECO:0000256" key="2">
    <source>
        <dbReference type="SAM" id="MobiDB-lite"/>
    </source>
</evidence>
<dbReference type="Pfam" id="PF01048">
    <property type="entry name" value="PNP_UDP_1"/>
    <property type="match status" value="1"/>
</dbReference>
<feature type="domain" description="Nucleoside phosphorylase" evidence="3">
    <location>
        <begin position="853"/>
        <end position="1041"/>
    </location>
</feature>
<comment type="caution">
    <text evidence="5">The sequence shown here is derived from an EMBL/GenBank/DDBJ whole genome shotgun (WGS) entry which is preliminary data.</text>
</comment>
<dbReference type="PANTHER" id="PTHR46832">
    <property type="entry name" value="5'-METHYLTHIOADENOSINE/S-ADENOSYLHOMOCYSTEINE NUCLEOSIDASE"/>
    <property type="match status" value="1"/>
</dbReference>
<keyword evidence="1" id="KW-0677">Repeat</keyword>
<protein>
    <submittedName>
        <fullName evidence="5">Uncharacterized protein</fullName>
    </submittedName>
</protein>
<accession>A0ABN8Q8X7</accession>
<dbReference type="SUPFAM" id="SSF53167">
    <property type="entry name" value="Purine and uridine phosphorylases"/>
    <property type="match status" value="1"/>
</dbReference>
<name>A0ABN8Q8X7_9CNID</name>
<evidence type="ECO:0000259" key="3">
    <source>
        <dbReference type="Pfam" id="PF01048"/>
    </source>
</evidence>